<accession>A7ER16</accession>
<proteinExistence type="predicted"/>
<gene>
    <name evidence="1" type="ORF">SS1G_07769</name>
</gene>
<sequence length="66" mass="7714">MKLQRRDTLAGPWKTLQRMRKGLSMLWYGIVTIEESIIIVQDKEEAITARFEGYAIPRASSLFSRR</sequence>
<name>A7ER16_SCLS1</name>
<dbReference type="AlphaFoldDB" id="A7ER16"/>
<organism evidence="1 2">
    <name type="scientific">Sclerotinia sclerotiorum (strain ATCC 18683 / 1980 / Ss-1)</name>
    <name type="common">White mold</name>
    <name type="synonym">Whetzelinia sclerotiorum</name>
    <dbReference type="NCBI Taxonomy" id="665079"/>
    <lineage>
        <taxon>Eukaryota</taxon>
        <taxon>Fungi</taxon>
        <taxon>Dikarya</taxon>
        <taxon>Ascomycota</taxon>
        <taxon>Pezizomycotina</taxon>
        <taxon>Leotiomycetes</taxon>
        <taxon>Helotiales</taxon>
        <taxon>Sclerotiniaceae</taxon>
        <taxon>Sclerotinia</taxon>
    </lineage>
</organism>
<dbReference type="GeneID" id="5487226"/>
<dbReference type="KEGG" id="ssl:SS1G_07769"/>
<dbReference type="Proteomes" id="UP000001312">
    <property type="component" value="Unassembled WGS sequence"/>
</dbReference>
<dbReference type="InParanoid" id="A7ER16"/>
<evidence type="ECO:0000313" key="2">
    <source>
        <dbReference type="Proteomes" id="UP000001312"/>
    </source>
</evidence>
<dbReference type="RefSeq" id="XP_001591144.1">
    <property type="nucleotide sequence ID" value="XM_001591094.1"/>
</dbReference>
<keyword evidence="2" id="KW-1185">Reference proteome</keyword>
<dbReference type="EMBL" id="CH476630">
    <property type="protein sequence ID" value="EDN91908.1"/>
    <property type="molecule type" value="Genomic_DNA"/>
</dbReference>
<protein>
    <submittedName>
        <fullName evidence="1">Uncharacterized protein</fullName>
    </submittedName>
</protein>
<evidence type="ECO:0000313" key="1">
    <source>
        <dbReference type="EMBL" id="EDN91908.1"/>
    </source>
</evidence>
<reference evidence="2" key="1">
    <citation type="journal article" date="2011" name="PLoS Genet.">
        <title>Genomic analysis of the necrotrophic fungal pathogens Sclerotinia sclerotiorum and Botrytis cinerea.</title>
        <authorList>
            <person name="Amselem J."/>
            <person name="Cuomo C.A."/>
            <person name="van Kan J.A."/>
            <person name="Viaud M."/>
            <person name="Benito E.P."/>
            <person name="Couloux A."/>
            <person name="Coutinho P.M."/>
            <person name="de Vries R.P."/>
            <person name="Dyer P.S."/>
            <person name="Fillinger S."/>
            <person name="Fournier E."/>
            <person name="Gout L."/>
            <person name="Hahn M."/>
            <person name="Kohn L."/>
            <person name="Lapalu N."/>
            <person name="Plummer K.M."/>
            <person name="Pradier J.M."/>
            <person name="Quevillon E."/>
            <person name="Sharon A."/>
            <person name="Simon A."/>
            <person name="ten Have A."/>
            <person name="Tudzynski B."/>
            <person name="Tudzynski P."/>
            <person name="Wincker P."/>
            <person name="Andrew M."/>
            <person name="Anthouard V."/>
            <person name="Beever R.E."/>
            <person name="Beffa R."/>
            <person name="Benoit I."/>
            <person name="Bouzid O."/>
            <person name="Brault B."/>
            <person name="Chen Z."/>
            <person name="Choquer M."/>
            <person name="Collemare J."/>
            <person name="Cotton P."/>
            <person name="Danchin E.G."/>
            <person name="Da Silva C."/>
            <person name="Gautier A."/>
            <person name="Giraud C."/>
            <person name="Giraud T."/>
            <person name="Gonzalez C."/>
            <person name="Grossetete S."/>
            <person name="Guldener U."/>
            <person name="Henrissat B."/>
            <person name="Howlett B.J."/>
            <person name="Kodira C."/>
            <person name="Kretschmer M."/>
            <person name="Lappartient A."/>
            <person name="Leroch M."/>
            <person name="Levis C."/>
            <person name="Mauceli E."/>
            <person name="Neuveglise C."/>
            <person name="Oeser B."/>
            <person name="Pearson M."/>
            <person name="Poulain J."/>
            <person name="Poussereau N."/>
            <person name="Quesneville H."/>
            <person name="Rascle C."/>
            <person name="Schumacher J."/>
            <person name="Segurens B."/>
            <person name="Sexton A."/>
            <person name="Silva E."/>
            <person name="Sirven C."/>
            <person name="Soanes D.M."/>
            <person name="Talbot N.J."/>
            <person name="Templeton M."/>
            <person name="Yandava C."/>
            <person name="Yarden O."/>
            <person name="Zeng Q."/>
            <person name="Rollins J.A."/>
            <person name="Lebrun M.H."/>
            <person name="Dickman M."/>
        </authorList>
    </citation>
    <scope>NUCLEOTIDE SEQUENCE [LARGE SCALE GENOMIC DNA]</scope>
    <source>
        <strain evidence="2">ATCC 18683 / 1980 / Ss-1</strain>
    </source>
</reference>